<gene>
    <name evidence="11" type="ORF">ACFFNY_19450</name>
</gene>
<dbReference type="InterPro" id="IPR051327">
    <property type="entry name" value="MATE_MepA_subfamily"/>
</dbReference>
<dbReference type="NCBIfam" id="TIGR00797">
    <property type="entry name" value="matE"/>
    <property type="match status" value="1"/>
</dbReference>
<keyword evidence="7 10" id="KW-1133">Transmembrane helix</keyword>
<evidence type="ECO:0000256" key="10">
    <source>
        <dbReference type="SAM" id="Phobius"/>
    </source>
</evidence>
<dbReference type="InterPro" id="IPR002528">
    <property type="entry name" value="MATE_fam"/>
</dbReference>
<proteinExistence type="inferred from homology"/>
<feature type="transmembrane region" description="Helical" evidence="10">
    <location>
        <begin position="285"/>
        <end position="307"/>
    </location>
</feature>
<evidence type="ECO:0000313" key="12">
    <source>
        <dbReference type="Proteomes" id="UP001589619"/>
    </source>
</evidence>
<dbReference type="RefSeq" id="WP_344914903.1">
    <property type="nucleotide sequence ID" value="NZ_BAAAYO010000014.1"/>
</dbReference>
<evidence type="ECO:0000256" key="1">
    <source>
        <dbReference type="ARBA" id="ARBA00004651"/>
    </source>
</evidence>
<feature type="transmembrane region" description="Helical" evidence="10">
    <location>
        <begin position="175"/>
        <end position="194"/>
    </location>
</feature>
<feature type="transmembrane region" description="Helical" evidence="10">
    <location>
        <begin position="242"/>
        <end position="265"/>
    </location>
</feature>
<feature type="transmembrane region" description="Helical" evidence="10">
    <location>
        <begin position="392"/>
        <end position="415"/>
    </location>
</feature>
<feature type="transmembrane region" description="Helical" evidence="10">
    <location>
        <begin position="359"/>
        <end position="380"/>
    </location>
</feature>
<keyword evidence="6 10" id="KW-0812">Transmembrane</keyword>
<evidence type="ECO:0000256" key="3">
    <source>
        <dbReference type="ARBA" id="ARBA00022106"/>
    </source>
</evidence>
<name>A0ABV5VZL5_9BACL</name>
<dbReference type="PANTHER" id="PTHR43823">
    <property type="entry name" value="SPORULATION PROTEIN YKVU"/>
    <property type="match status" value="1"/>
</dbReference>
<feature type="transmembrane region" description="Helical" evidence="10">
    <location>
        <begin position="421"/>
        <end position="440"/>
    </location>
</feature>
<dbReference type="InterPro" id="IPR045070">
    <property type="entry name" value="MATE_MepA-like"/>
</dbReference>
<keyword evidence="12" id="KW-1185">Reference proteome</keyword>
<keyword evidence="5" id="KW-1003">Cell membrane</keyword>
<feature type="transmembrane region" description="Helical" evidence="10">
    <location>
        <begin position="21"/>
        <end position="42"/>
    </location>
</feature>
<evidence type="ECO:0000256" key="5">
    <source>
        <dbReference type="ARBA" id="ARBA00022475"/>
    </source>
</evidence>
<dbReference type="Pfam" id="PF01554">
    <property type="entry name" value="MatE"/>
    <property type="match status" value="2"/>
</dbReference>
<evidence type="ECO:0000256" key="8">
    <source>
        <dbReference type="ARBA" id="ARBA00023136"/>
    </source>
</evidence>
<comment type="subcellular location">
    <subcellularLocation>
        <location evidence="1">Cell membrane</location>
        <topology evidence="1">Multi-pass membrane protein</topology>
    </subcellularLocation>
</comment>
<dbReference type="PANTHER" id="PTHR43823:SF4">
    <property type="entry name" value="SPORULATION PROTEIN YKVU"/>
    <property type="match status" value="1"/>
</dbReference>
<keyword evidence="8 10" id="KW-0472">Membrane</keyword>
<evidence type="ECO:0000256" key="9">
    <source>
        <dbReference type="ARBA" id="ARBA00023251"/>
    </source>
</evidence>
<dbReference type="CDD" id="cd13143">
    <property type="entry name" value="MATE_MepA_like"/>
    <property type="match status" value="1"/>
</dbReference>
<dbReference type="InterPro" id="IPR048279">
    <property type="entry name" value="MdtK-like"/>
</dbReference>
<evidence type="ECO:0000256" key="6">
    <source>
        <dbReference type="ARBA" id="ARBA00022692"/>
    </source>
</evidence>
<sequence>MLNTDNNNKLLSMETDSVGKVFIRYLIPSLIGMLMMSVNVVVDGIFVGRRLGEIALAGVNVAVPVFSIYMAISLWVGIGGANLYSRHLGARQVREARTVFTHSLTLIFSLTLLLAAVAFLFRGKLALFLGANDETMPFVMDYMNVLLVGGFAITVQNAFSVFVRNDGNPNLSMASLMVTAVCNIVLNYVLLFVLDFGVAGSALALVIGATIGACVLFLHFLRKDSMLRFVAPRLSWALAKRTLAIGFPSFVAEIGLAVFTAGYNIAMVHWAGTVGVSAFSVLNYVHSVMLMMFLGLGAAVQPLVSYYRGAGLQSRQKETIRIAVRTAFGVGLFIFLVGLIAADGIVSLFGSFAEDVHRMAVTGIRLFFIGYLFMGSNFVMMTYFQATDQVKMATWITVAREMLLMVALLFTLPHILGTAGIWLAIPLSELIVMLTVFVYVRRRSGGTLAASPSP</sequence>
<keyword evidence="9" id="KW-0046">Antibiotic resistance</keyword>
<keyword evidence="4" id="KW-0813">Transport</keyword>
<organism evidence="11 12">
    <name type="scientific">Paenibacillus hodogayensis</name>
    <dbReference type="NCBI Taxonomy" id="279208"/>
    <lineage>
        <taxon>Bacteria</taxon>
        <taxon>Bacillati</taxon>
        <taxon>Bacillota</taxon>
        <taxon>Bacilli</taxon>
        <taxon>Bacillales</taxon>
        <taxon>Paenibacillaceae</taxon>
        <taxon>Paenibacillus</taxon>
    </lineage>
</organism>
<accession>A0ABV5VZL5</accession>
<evidence type="ECO:0000313" key="11">
    <source>
        <dbReference type="EMBL" id="MFB9753750.1"/>
    </source>
</evidence>
<feature type="transmembrane region" description="Helical" evidence="10">
    <location>
        <begin position="99"/>
        <end position="122"/>
    </location>
</feature>
<feature type="transmembrane region" description="Helical" evidence="10">
    <location>
        <begin position="142"/>
        <end position="163"/>
    </location>
</feature>
<comment type="caution">
    <text evidence="11">The sequence shown here is derived from an EMBL/GenBank/DDBJ whole genome shotgun (WGS) entry which is preliminary data.</text>
</comment>
<dbReference type="Proteomes" id="UP001589619">
    <property type="component" value="Unassembled WGS sequence"/>
</dbReference>
<evidence type="ECO:0000256" key="7">
    <source>
        <dbReference type="ARBA" id="ARBA00022989"/>
    </source>
</evidence>
<dbReference type="PIRSF" id="PIRSF006603">
    <property type="entry name" value="DinF"/>
    <property type="match status" value="1"/>
</dbReference>
<dbReference type="EMBL" id="JBHMAG010000013">
    <property type="protein sequence ID" value="MFB9753750.1"/>
    <property type="molecule type" value="Genomic_DNA"/>
</dbReference>
<evidence type="ECO:0000256" key="4">
    <source>
        <dbReference type="ARBA" id="ARBA00022448"/>
    </source>
</evidence>
<feature type="transmembrane region" description="Helical" evidence="10">
    <location>
        <begin position="54"/>
        <end position="78"/>
    </location>
</feature>
<protein>
    <recommendedName>
        <fullName evidence="3">Multidrug export protein MepA</fullName>
    </recommendedName>
</protein>
<reference evidence="11 12" key="1">
    <citation type="submission" date="2024-09" db="EMBL/GenBank/DDBJ databases">
        <authorList>
            <person name="Sun Q."/>
            <person name="Mori K."/>
        </authorList>
    </citation>
    <scope>NUCLEOTIDE SEQUENCE [LARGE SCALE GENOMIC DNA]</scope>
    <source>
        <strain evidence="11 12">JCM 12520</strain>
    </source>
</reference>
<feature type="transmembrane region" description="Helical" evidence="10">
    <location>
        <begin position="328"/>
        <end position="353"/>
    </location>
</feature>
<comment type="similarity">
    <text evidence="2">Belongs to the multi antimicrobial extrusion (MATE) (TC 2.A.66.1) family. MepA subfamily.</text>
</comment>
<feature type="transmembrane region" description="Helical" evidence="10">
    <location>
        <begin position="200"/>
        <end position="221"/>
    </location>
</feature>
<evidence type="ECO:0000256" key="2">
    <source>
        <dbReference type="ARBA" id="ARBA00008417"/>
    </source>
</evidence>